<gene>
    <name evidence="2" type="ORF">E0F26_01955</name>
</gene>
<evidence type="ECO:0008006" key="4">
    <source>
        <dbReference type="Google" id="ProtNLM"/>
    </source>
</evidence>
<feature type="transmembrane region" description="Helical" evidence="1">
    <location>
        <begin position="21"/>
        <end position="41"/>
    </location>
</feature>
<evidence type="ECO:0000313" key="3">
    <source>
        <dbReference type="Proteomes" id="UP001317963"/>
    </source>
</evidence>
<dbReference type="Proteomes" id="UP001317963">
    <property type="component" value="Chromosome"/>
</dbReference>
<dbReference type="InterPro" id="IPR005625">
    <property type="entry name" value="PepSY-ass_TM"/>
</dbReference>
<evidence type="ECO:0000256" key="1">
    <source>
        <dbReference type="SAM" id="Phobius"/>
    </source>
</evidence>
<protein>
    <recommendedName>
        <fullName evidence="4">PepSY domain-containing protein</fullName>
    </recommendedName>
</protein>
<name>A0ABY6Q3J3_9GAMM</name>
<dbReference type="RefSeq" id="WP_279242366.1">
    <property type="nucleotide sequence ID" value="NZ_CP036501.1"/>
</dbReference>
<keyword evidence="3" id="KW-1185">Reference proteome</keyword>
<keyword evidence="1" id="KW-0472">Membrane</keyword>
<accession>A0ABY6Q3J3</accession>
<sequence>MNLKSNSLAWQRRLRVWHRRLAIITAVQLLLWTVSGVYFAFIDIKEVRGEPHRLALPTQAIDLSQFDFPTKATSQLTVKPRLKGELIVGVVDGKTGTTNWLTPKGLPVEPLTSQEAISMVWDKTDIAADVTEWVTTASEAAEYRGRQLPLWRAYDVDEPSLRVYVDPRSGDIVAIRNTAWRAWDFLWMLHIMDYDDRDDIGTWLLKLFSLLALLTAIAGIVLYALIPGRAKSKA</sequence>
<reference evidence="2 3" key="1">
    <citation type="submission" date="2019-02" db="EMBL/GenBank/DDBJ databases">
        <title>Halieaceae_genomes.</title>
        <authorList>
            <person name="Li S.-H."/>
        </authorList>
    </citation>
    <scope>NUCLEOTIDE SEQUENCE [LARGE SCALE GENOMIC DNA]</scope>
    <source>
        <strain evidence="2 3">JH123</strain>
    </source>
</reference>
<keyword evidence="1" id="KW-1133">Transmembrane helix</keyword>
<dbReference type="EMBL" id="CP036501">
    <property type="protein sequence ID" value="UZP73569.1"/>
    <property type="molecule type" value="Genomic_DNA"/>
</dbReference>
<evidence type="ECO:0000313" key="2">
    <source>
        <dbReference type="EMBL" id="UZP73569.1"/>
    </source>
</evidence>
<organism evidence="2 3">
    <name type="scientific">Candidatus Paraluminiphilus aquimaris</name>
    <dbReference type="NCBI Taxonomy" id="2518994"/>
    <lineage>
        <taxon>Bacteria</taxon>
        <taxon>Pseudomonadati</taxon>
        <taxon>Pseudomonadota</taxon>
        <taxon>Gammaproteobacteria</taxon>
        <taxon>Cellvibrionales</taxon>
        <taxon>Halieaceae</taxon>
        <taxon>Candidatus Paraluminiphilus</taxon>
    </lineage>
</organism>
<dbReference type="Pfam" id="PF03929">
    <property type="entry name" value="PepSY_TM"/>
    <property type="match status" value="1"/>
</dbReference>
<feature type="transmembrane region" description="Helical" evidence="1">
    <location>
        <begin position="203"/>
        <end position="226"/>
    </location>
</feature>
<proteinExistence type="predicted"/>
<keyword evidence="1" id="KW-0812">Transmembrane</keyword>